<dbReference type="Gramene" id="KQK96146">
    <property type="protein sequence ID" value="KQK96146"/>
    <property type="gene ID" value="SETIT_013033mg"/>
</dbReference>
<sequence length="45" mass="5221">MKGQEVKLKNAHCRLDKVEKDLEKQSKMRRDFAVGLAEAMTTIWS</sequence>
<dbReference type="EnsemblPlants" id="KQK96146">
    <property type="protein sequence ID" value="KQK96146"/>
    <property type="gene ID" value="SETIT_013033mg"/>
</dbReference>
<reference evidence="3" key="1">
    <citation type="journal article" date="2012" name="Nat. Biotechnol.">
        <title>Reference genome sequence of the model plant Setaria.</title>
        <authorList>
            <person name="Bennetzen J.L."/>
            <person name="Schmutz J."/>
            <person name="Wang H."/>
            <person name="Percifield R."/>
            <person name="Hawkins J."/>
            <person name="Pontaroli A.C."/>
            <person name="Estep M."/>
            <person name="Feng L."/>
            <person name="Vaughn J.N."/>
            <person name="Grimwood J."/>
            <person name="Jenkins J."/>
            <person name="Barry K."/>
            <person name="Lindquist E."/>
            <person name="Hellsten U."/>
            <person name="Deshpande S."/>
            <person name="Wang X."/>
            <person name="Wu X."/>
            <person name="Mitros T."/>
            <person name="Triplett J."/>
            <person name="Yang X."/>
            <person name="Ye C.Y."/>
            <person name="Mauro-Herrera M."/>
            <person name="Wang L."/>
            <person name="Li P."/>
            <person name="Sharma M."/>
            <person name="Sharma R."/>
            <person name="Ronald P.C."/>
            <person name="Panaud O."/>
            <person name="Kellogg E.A."/>
            <person name="Brutnell T.P."/>
            <person name="Doust A.N."/>
            <person name="Tuskan G.A."/>
            <person name="Rokhsar D."/>
            <person name="Devos K.M."/>
        </authorList>
    </citation>
    <scope>NUCLEOTIDE SEQUENCE [LARGE SCALE GENOMIC DNA]</scope>
    <source>
        <strain evidence="3">cv. Yugu1</strain>
    </source>
</reference>
<proteinExistence type="predicted"/>
<keyword evidence="1" id="KW-0175">Coiled coil</keyword>
<evidence type="ECO:0000313" key="3">
    <source>
        <dbReference type="Proteomes" id="UP000004995"/>
    </source>
</evidence>
<dbReference type="InParanoid" id="K3YFL5"/>
<dbReference type="AlphaFoldDB" id="K3YFL5"/>
<organism evidence="2 3">
    <name type="scientific">Setaria italica</name>
    <name type="common">Foxtail millet</name>
    <name type="synonym">Panicum italicum</name>
    <dbReference type="NCBI Taxonomy" id="4555"/>
    <lineage>
        <taxon>Eukaryota</taxon>
        <taxon>Viridiplantae</taxon>
        <taxon>Streptophyta</taxon>
        <taxon>Embryophyta</taxon>
        <taxon>Tracheophyta</taxon>
        <taxon>Spermatophyta</taxon>
        <taxon>Magnoliopsida</taxon>
        <taxon>Liliopsida</taxon>
        <taxon>Poales</taxon>
        <taxon>Poaceae</taxon>
        <taxon>PACMAD clade</taxon>
        <taxon>Panicoideae</taxon>
        <taxon>Panicodae</taxon>
        <taxon>Paniceae</taxon>
        <taxon>Cenchrinae</taxon>
        <taxon>Setaria</taxon>
    </lineage>
</organism>
<protein>
    <submittedName>
        <fullName evidence="2">Uncharacterized protein</fullName>
    </submittedName>
</protein>
<dbReference type="Proteomes" id="UP000004995">
    <property type="component" value="Unassembled WGS sequence"/>
</dbReference>
<feature type="coiled-coil region" evidence="1">
    <location>
        <begin position="1"/>
        <end position="28"/>
    </location>
</feature>
<evidence type="ECO:0000256" key="1">
    <source>
        <dbReference type="SAM" id="Coils"/>
    </source>
</evidence>
<name>K3YFL5_SETIT</name>
<evidence type="ECO:0000313" key="2">
    <source>
        <dbReference type="EnsemblPlants" id="KQK96146"/>
    </source>
</evidence>
<reference evidence="2" key="2">
    <citation type="submission" date="2018-08" db="UniProtKB">
        <authorList>
            <consortium name="EnsemblPlants"/>
        </authorList>
    </citation>
    <scope>IDENTIFICATION</scope>
    <source>
        <strain evidence="2">Yugu1</strain>
    </source>
</reference>
<dbReference type="EMBL" id="AGNK02004044">
    <property type="status" value="NOT_ANNOTATED_CDS"/>
    <property type="molecule type" value="Genomic_DNA"/>
</dbReference>
<keyword evidence="3" id="KW-1185">Reference proteome</keyword>
<accession>K3YFL5</accession>
<dbReference type="HOGENOM" id="CLU_3208568_0_0_1"/>